<name>A0AAW1RLF8_9CHLO</name>
<accession>A0AAW1RLF8</accession>
<evidence type="ECO:0000313" key="2">
    <source>
        <dbReference type="Proteomes" id="UP001445335"/>
    </source>
</evidence>
<proteinExistence type="predicted"/>
<dbReference type="Proteomes" id="UP001445335">
    <property type="component" value="Unassembled WGS sequence"/>
</dbReference>
<dbReference type="AlphaFoldDB" id="A0AAW1RLF8"/>
<keyword evidence="2" id="KW-1185">Reference proteome</keyword>
<gene>
    <name evidence="1" type="ORF">WJX81_002870</name>
</gene>
<dbReference type="EMBL" id="JALJOU010000031">
    <property type="protein sequence ID" value="KAK9834840.1"/>
    <property type="molecule type" value="Genomic_DNA"/>
</dbReference>
<protein>
    <submittedName>
        <fullName evidence="1">Uncharacterized protein</fullName>
    </submittedName>
</protein>
<evidence type="ECO:0000313" key="1">
    <source>
        <dbReference type="EMBL" id="KAK9834840.1"/>
    </source>
</evidence>
<comment type="caution">
    <text evidence="1">The sequence shown here is derived from an EMBL/GenBank/DDBJ whole genome shotgun (WGS) entry which is preliminary data.</text>
</comment>
<organism evidence="1 2">
    <name type="scientific">Elliptochloris bilobata</name>
    <dbReference type="NCBI Taxonomy" id="381761"/>
    <lineage>
        <taxon>Eukaryota</taxon>
        <taxon>Viridiplantae</taxon>
        <taxon>Chlorophyta</taxon>
        <taxon>core chlorophytes</taxon>
        <taxon>Trebouxiophyceae</taxon>
        <taxon>Trebouxiophyceae incertae sedis</taxon>
        <taxon>Elliptochloris clade</taxon>
        <taxon>Elliptochloris</taxon>
    </lineage>
</organism>
<sequence>MGDSLTRQFYEALVQLLRGDLATGALRADTASDMRRWHPNSLVYVGGAPPHPQREAWGDAEVKMNAPHAIRHLVGPMRNLTNQCGVPAKNLVWAPMHWSDLSKIQKVWQLNQTPADILRYNAATSAAARALNLTVFDTYNDTAR</sequence>
<reference evidence="1 2" key="1">
    <citation type="journal article" date="2024" name="Nat. Commun.">
        <title>Phylogenomics reveals the evolutionary origins of lichenization in chlorophyte algae.</title>
        <authorList>
            <person name="Puginier C."/>
            <person name="Libourel C."/>
            <person name="Otte J."/>
            <person name="Skaloud P."/>
            <person name="Haon M."/>
            <person name="Grisel S."/>
            <person name="Petersen M."/>
            <person name="Berrin J.G."/>
            <person name="Delaux P.M."/>
            <person name="Dal Grande F."/>
            <person name="Keller J."/>
        </authorList>
    </citation>
    <scope>NUCLEOTIDE SEQUENCE [LARGE SCALE GENOMIC DNA]</scope>
    <source>
        <strain evidence="1 2">SAG 245.80</strain>
    </source>
</reference>